<feature type="transmembrane region" description="Helical" evidence="1">
    <location>
        <begin position="56"/>
        <end position="75"/>
    </location>
</feature>
<keyword evidence="1" id="KW-0812">Transmembrane</keyword>
<protein>
    <submittedName>
        <fullName evidence="2">Major facilitator superfamily permease</fullName>
    </submittedName>
</protein>
<feature type="transmembrane region" description="Helical" evidence="1">
    <location>
        <begin position="230"/>
        <end position="250"/>
    </location>
</feature>
<dbReference type="AlphaFoldDB" id="A0A1V1P880"/>
<name>A0A1V1P880_9BACT</name>
<proteinExistence type="predicted"/>
<evidence type="ECO:0000313" key="3">
    <source>
        <dbReference type="Proteomes" id="UP000189670"/>
    </source>
</evidence>
<sequence length="283" mass="30330">MIYCLFYDDDGVKKVLCSLPDVIKAKENMDNTKNKTAIPAILKLILKKLWGSFKDLLPIILVIAFFQIIVIRQPLPNIVEVVFGGILVVLGLMIFVQGLEMGLFPIGEAMAQALARKGSLLWLLIFAFLLGFSTTVAEPALIAVSAEAAEIAARAGLISSSQESMKSYALGLRLSVAFSVGIAILIGVLRILRGWPIHYLIICGYVVVMLMTLIAPQEIIGIAYDAGGVTTSTVTVPLVAALGVGLATIIKGRSPLLDGFGLIAFASLMPMIFVMGYGLIVFK</sequence>
<feature type="transmembrane region" description="Helical" evidence="1">
    <location>
        <begin position="199"/>
        <end position="224"/>
    </location>
</feature>
<accession>A0A1V1P880</accession>
<gene>
    <name evidence="2" type="ORF">OMM_02773</name>
</gene>
<feature type="transmembrane region" description="Helical" evidence="1">
    <location>
        <begin position="170"/>
        <end position="192"/>
    </location>
</feature>
<organism evidence="2 3">
    <name type="scientific">Candidatus Magnetoglobus multicellularis str. Araruama</name>
    <dbReference type="NCBI Taxonomy" id="890399"/>
    <lineage>
        <taxon>Bacteria</taxon>
        <taxon>Pseudomonadati</taxon>
        <taxon>Thermodesulfobacteriota</taxon>
        <taxon>Desulfobacteria</taxon>
        <taxon>Desulfobacterales</taxon>
        <taxon>Desulfobacteraceae</taxon>
        <taxon>Candidatus Magnetoglobus</taxon>
    </lineage>
</organism>
<dbReference type="Pfam" id="PF07556">
    <property type="entry name" value="DUF1538"/>
    <property type="match status" value="1"/>
</dbReference>
<feature type="transmembrane region" description="Helical" evidence="1">
    <location>
        <begin position="262"/>
        <end position="282"/>
    </location>
</feature>
<dbReference type="InterPro" id="IPR011435">
    <property type="entry name" value="UmpAB"/>
</dbReference>
<evidence type="ECO:0000256" key="1">
    <source>
        <dbReference type="SAM" id="Phobius"/>
    </source>
</evidence>
<dbReference type="EMBL" id="ATBP01000327">
    <property type="protein sequence ID" value="ETR71061.1"/>
    <property type="molecule type" value="Genomic_DNA"/>
</dbReference>
<reference evidence="3" key="1">
    <citation type="submission" date="2012-11" db="EMBL/GenBank/DDBJ databases">
        <authorList>
            <person name="Lucero-Rivera Y.E."/>
            <person name="Tovar-Ramirez D."/>
        </authorList>
    </citation>
    <scope>NUCLEOTIDE SEQUENCE [LARGE SCALE GENOMIC DNA]</scope>
    <source>
        <strain evidence="3">Araruama</strain>
    </source>
</reference>
<keyword evidence="1" id="KW-1133">Transmembrane helix</keyword>
<keyword evidence="1" id="KW-0472">Membrane</keyword>
<feature type="transmembrane region" description="Helical" evidence="1">
    <location>
        <begin position="120"/>
        <end position="137"/>
    </location>
</feature>
<comment type="caution">
    <text evidence="2">The sequence shown here is derived from an EMBL/GenBank/DDBJ whole genome shotgun (WGS) entry which is preliminary data.</text>
</comment>
<feature type="transmembrane region" description="Helical" evidence="1">
    <location>
        <begin position="81"/>
        <end position="99"/>
    </location>
</feature>
<dbReference type="Proteomes" id="UP000189670">
    <property type="component" value="Unassembled WGS sequence"/>
</dbReference>
<evidence type="ECO:0000313" key="2">
    <source>
        <dbReference type="EMBL" id="ETR71061.1"/>
    </source>
</evidence>